<proteinExistence type="predicted"/>
<feature type="transmembrane region" description="Helical" evidence="1">
    <location>
        <begin position="215"/>
        <end position="236"/>
    </location>
</feature>
<protein>
    <submittedName>
        <fullName evidence="2">Uncharacterized protein</fullName>
    </submittedName>
</protein>
<reference evidence="2" key="1">
    <citation type="submission" date="2018-06" db="EMBL/GenBank/DDBJ databases">
        <authorList>
            <person name="Zhirakovskaya E."/>
        </authorList>
    </citation>
    <scope>NUCLEOTIDE SEQUENCE</scope>
</reference>
<gene>
    <name evidence="2" type="ORF">MNBD_GAMMA02-865</name>
</gene>
<accession>A0A3B0WG75</accession>
<keyword evidence="1" id="KW-0812">Transmembrane</keyword>
<evidence type="ECO:0000313" key="2">
    <source>
        <dbReference type="EMBL" id="VAW48409.1"/>
    </source>
</evidence>
<sequence>MLKLNNLLLVISFFLLILSFTKRNEFNPKLQLKPELQQEPIQTPTTKAPFTTTYNEDTFEIMPKYDYELYGLVVSYRLHDSESGMMLHALSKDHINVADYCVVWGQSADPDILREFDFSNGQFSCQFSTKSSAAWQAFNKQQLSNNHLLAIDETVRDRIDEISIGDQIHIKGWLSHYKNPAGYERGTSTTRTDTGDGACETILVNEIFIIAHMQGIWRLLMWLSLGLLILTLFIYFKAPYEPHKLH</sequence>
<dbReference type="AlphaFoldDB" id="A0A3B0WG75"/>
<evidence type="ECO:0000256" key="1">
    <source>
        <dbReference type="SAM" id="Phobius"/>
    </source>
</evidence>
<organism evidence="2">
    <name type="scientific">hydrothermal vent metagenome</name>
    <dbReference type="NCBI Taxonomy" id="652676"/>
    <lineage>
        <taxon>unclassified sequences</taxon>
        <taxon>metagenomes</taxon>
        <taxon>ecological metagenomes</taxon>
    </lineage>
</organism>
<keyword evidence="1" id="KW-0472">Membrane</keyword>
<name>A0A3B0WG75_9ZZZZ</name>
<dbReference type="EMBL" id="UOFA01000408">
    <property type="protein sequence ID" value="VAW48409.1"/>
    <property type="molecule type" value="Genomic_DNA"/>
</dbReference>
<keyword evidence="1" id="KW-1133">Transmembrane helix</keyword>